<keyword evidence="14" id="KW-1185">Reference proteome</keyword>
<evidence type="ECO:0000256" key="8">
    <source>
        <dbReference type="ARBA" id="ARBA00023098"/>
    </source>
</evidence>
<evidence type="ECO:0000259" key="11">
    <source>
        <dbReference type="Pfam" id="PF03007"/>
    </source>
</evidence>
<feature type="domain" description="O-acyltransferase WSD1-like N-terminal" evidence="11">
    <location>
        <begin position="1"/>
        <end position="147"/>
    </location>
</feature>
<comment type="caution">
    <text evidence="13">The sequence shown here is derived from an EMBL/GenBank/DDBJ whole genome shotgun (WGS) entry which is preliminary data.</text>
</comment>
<evidence type="ECO:0000256" key="3">
    <source>
        <dbReference type="ARBA" id="ARBA00009587"/>
    </source>
</evidence>
<feature type="non-terminal residue" evidence="13">
    <location>
        <position position="1"/>
    </location>
</feature>
<reference evidence="14" key="1">
    <citation type="journal article" date="2019" name="Int. J. Syst. Evol. Microbiol.">
        <title>The Global Catalogue of Microorganisms (GCM) 10K type strain sequencing project: providing services to taxonomists for standard genome sequencing and annotation.</title>
        <authorList>
            <consortium name="The Broad Institute Genomics Platform"/>
            <consortium name="The Broad Institute Genome Sequencing Center for Infectious Disease"/>
            <person name="Wu L."/>
            <person name="Ma J."/>
        </authorList>
    </citation>
    <scope>NUCLEOTIDE SEQUENCE [LARGE SCALE GENOMIC DNA]</scope>
    <source>
        <strain evidence="14">JCM 31486</strain>
    </source>
</reference>
<dbReference type="InterPro" id="IPR004255">
    <property type="entry name" value="O-acyltransferase_WSD1_N"/>
</dbReference>
<protein>
    <recommendedName>
        <fullName evidence="4">diacylglycerol O-acyltransferase</fullName>
        <ecNumber evidence="4">2.3.1.20</ecNumber>
    </recommendedName>
</protein>
<name>A0ABW3M9C8_9PSEU</name>
<organism evidence="13 14">
    <name type="scientific">Kibdelosporangium lantanae</name>
    <dbReference type="NCBI Taxonomy" id="1497396"/>
    <lineage>
        <taxon>Bacteria</taxon>
        <taxon>Bacillati</taxon>
        <taxon>Actinomycetota</taxon>
        <taxon>Actinomycetes</taxon>
        <taxon>Pseudonocardiales</taxon>
        <taxon>Pseudonocardiaceae</taxon>
        <taxon>Kibdelosporangium</taxon>
    </lineage>
</organism>
<keyword evidence="7" id="KW-0319">Glycerol metabolism</keyword>
<dbReference type="Gene3D" id="3.30.559.30">
    <property type="entry name" value="Nonribosomal peptide synthetase, condensation domain"/>
    <property type="match status" value="1"/>
</dbReference>
<evidence type="ECO:0000313" key="13">
    <source>
        <dbReference type="EMBL" id="MFD1046781.1"/>
    </source>
</evidence>
<dbReference type="InterPro" id="IPR045034">
    <property type="entry name" value="O-acyltransferase_WSD1-like"/>
</dbReference>
<evidence type="ECO:0000256" key="2">
    <source>
        <dbReference type="ARBA" id="ARBA00005189"/>
    </source>
</evidence>
<keyword evidence="8" id="KW-0443">Lipid metabolism</keyword>
<evidence type="ECO:0000256" key="1">
    <source>
        <dbReference type="ARBA" id="ARBA00004771"/>
    </source>
</evidence>
<evidence type="ECO:0000256" key="4">
    <source>
        <dbReference type="ARBA" id="ARBA00013244"/>
    </source>
</evidence>
<dbReference type="PANTHER" id="PTHR31650:SF1">
    <property type="entry name" value="WAX ESTER SYNTHASE_DIACYLGLYCEROL ACYLTRANSFERASE 4-RELATED"/>
    <property type="match status" value="1"/>
</dbReference>
<dbReference type="Proteomes" id="UP001597045">
    <property type="component" value="Unassembled WGS sequence"/>
</dbReference>
<feature type="domain" description="O-acyltransferase WSD1 C-terminal" evidence="12">
    <location>
        <begin position="189"/>
        <end position="332"/>
    </location>
</feature>
<dbReference type="InterPro" id="IPR023213">
    <property type="entry name" value="CAT-like_dom_sf"/>
</dbReference>
<evidence type="ECO:0000259" key="12">
    <source>
        <dbReference type="Pfam" id="PF06974"/>
    </source>
</evidence>
<evidence type="ECO:0000256" key="9">
    <source>
        <dbReference type="ARBA" id="ARBA00023315"/>
    </source>
</evidence>
<dbReference type="EC" id="2.3.1.20" evidence="4"/>
<comment type="catalytic activity">
    <reaction evidence="10">
        <text>an acyl-CoA + a 1,2-diacyl-sn-glycerol = a triacyl-sn-glycerol + CoA</text>
        <dbReference type="Rhea" id="RHEA:10868"/>
        <dbReference type="ChEBI" id="CHEBI:17815"/>
        <dbReference type="ChEBI" id="CHEBI:57287"/>
        <dbReference type="ChEBI" id="CHEBI:58342"/>
        <dbReference type="ChEBI" id="CHEBI:64615"/>
        <dbReference type="EC" id="2.3.1.20"/>
    </reaction>
</comment>
<dbReference type="InterPro" id="IPR009721">
    <property type="entry name" value="O-acyltransferase_WSD1_C"/>
</dbReference>
<comment type="pathway">
    <text evidence="2">Lipid metabolism.</text>
</comment>
<dbReference type="SUPFAM" id="SSF52777">
    <property type="entry name" value="CoA-dependent acyltransferases"/>
    <property type="match status" value="1"/>
</dbReference>
<dbReference type="Pfam" id="PF03007">
    <property type="entry name" value="WS_DGAT_cat"/>
    <property type="match status" value="1"/>
</dbReference>
<gene>
    <name evidence="13" type="ORF">ACFQ1S_15105</name>
</gene>
<evidence type="ECO:0000256" key="7">
    <source>
        <dbReference type="ARBA" id="ARBA00022798"/>
    </source>
</evidence>
<comment type="pathway">
    <text evidence="1">Glycerolipid metabolism; triacylglycerol biosynthesis.</text>
</comment>
<evidence type="ECO:0000256" key="5">
    <source>
        <dbReference type="ARBA" id="ARBA00022516"/>
    </source>
</evidence>
<dbReference type="Pfam" id="PF06974">
    <property type="entry name" value="WS_DGAT_C"/>
    <property type="match status" value="1"/>
</dbReference>
<dbReference type="Gene3D" id="3.30.559.10">
    <property type="entry name" value="Chloramphenicol acetyltransferase-like domain"/>
    <property type="match status" value="1"/>
</dbReference>
<comment type="similarity">
    <text evidence="3">Belongs to the long-chain O-acyltransferase family.</text>
</comment>
<proteinExistence type="inferred from homology"/>
<evidence type="ECO:0000256" key="10">
    <source>
        <dbReference type="ARBA" id="ARBA00048109"/>
    </source>
</evidence>
<evidence type="ECO:0000313" key="14">
    <source>
        <dbReference type="Proteomes" id="UP001597045"/>
    </source>
</evidence>
<keyword evidence="6" id="KW-0808">Transferase</keyword>
<keyword evidence="9" id="KW-0012">Acyltransferase</keyword>
<dbReference type="PANTHER" id="PTHR31650">
    <property type="entry name" value="O-ACYLTRANSFERASE (WSD1-LIKE) FAMILY PROTEIN"/>
    <property type="match status" value="1"/>
</dbReference>
<sequence length="358" mass="39308">LTGRIMSQRMDREHPLWEMWVVDGLAAGRWALVTKVHHCMADGIAGTRLYDVMCNGGSEKQDTSHRADWFRFPLDQAKIAVDLLRRPDRVLSALQGLASYGASLLPTPPTSLIGHVGRQRRYGLARASLSEVKDVSKAFRVTVNDVVLAAVSGAYRQLLLARGDRPTAGSVRTFVPVNVRDHDSHDVDNQISAMLAMLPVDVEDPAERLRVVHDRLSGLKTGKQALAGAAVVSLARHEIYAPVAWTIRLAAHLPHRSITTVTTNVPGPRQPFTFLGHEILEIFPYVPIGVRLRTGIAVLSYHDKLTFGVTADFDAVPDTNILATGVEREIANLVAAAERIGPMTRVRHLATVRSCARR</sequence>
<keyword evidence="5" id="KW-0444">Lipid biosynthesis</keyword>
<dbReference type="EMBL" id="JBHTIS010000788">
    <property type="protein sequence ID" value="MFD1046781.1"/>
    <property type="molecule type" value="Genomic_DNA"/>
</dbReference>
<evidence type="ECO:0000256" key="6">
    <source>
        <dbReference type="ARBA" id="ARBA00022679"/>
    </source>
</evidence>
<accession>A0ABW3M9C8</accession>